<name>A0A5D4XUP2_9GAMM</name>
<evidence type="ECO:0000256" key="1">
    <source>
        <dbReference type="ARBA" id="ARBA00006817"/>
    </source>
</evidence>
<dbReference type="Proteomes" id="UP000324973">
    <property type="component" value="Unassembled WGS sequence"/>
</dbReference>
<reference evidence="3 4" key="1">
    <citation type="submission" date="2019-08" db="EMBL/GenBank/DDBJ databases">
        <title>Luteimonas viscosus sp. nov., isolated from soil of a sunflower field.</title>
        <authorList>
            <person name="Jianli Z."/>
            <person name="Ying Z."/>
        </authorList>
    </citation>
    <scope>NUCLEOTIDE SEQUENCE [LARGE SCALE GENOMIC DNA]</scope>
    <source>
        <strain evidence="3 4">XBU10</strain>
    </source>
</reference>
<dbReference type="Gene3D" id="3.30.530.20">
    <property type="match status" value="1"/>
</dbReference>
<evidence type="ECO:0000313" key="4">
    <source>
        <dbReference type="Proteomes" id="UP000324973"/>
    </source>
</evidence>
<dbReference type="Pfam" id="PF08327">
    <property type="entry name" value="AHSA1"/>
    <property type="match status" value="1"/>
</dbReference>
<organism evidence="3 4">
    <name type="scientific">Luteimonas viscosa</name>
    <dbReference type="NCBI Taxonomy" id="1132694"/>
    <lineage>
        <taxon>Bacteria</taxon>
        <taxon>Pseudomonadati</taxon>
        <taxon>Pseudomonadota</taxon>
        <taxon>Gammaproteobacteria</taxon>
        <taxon>Lysobacterales</taxon>
        <taxon>Lysobacteraceae</taxon>
        <taxon>Luteimonas</taxon>
    </lineage>
</organism>
<protein>
    <submittedName>
        <fullName evidence="3">SRPBCC domain-containing protein</fullName>
    </submittedName>
</protein>
<dbReference type="SUPFAM" id="SSF55961">
    <property type="entry name" value="Bet v1-like"/>
    <property type="match status" value="1"/>
</dbReference>
<sequence length="208" mass="23584">MSRAPGERPPGRAWWTPFHALPAWRAGATLVRRRCRRASSRRARIVRRPGSAWTSIVSPGRRRKHVDHSLVASKCIAIDSPRETVWRVLTQPEYVRQYLFGAELVTDWTVGNAVIFRGEYQGQPWQDHGVVLEVERPARLRYSYYGGACGLDDRPEHYATVTYALEETPHGTALTVRQQGYRDEASRSRSEGSWEGILAQVRALSEAG</sequence>
<proteinExistence type="inferred from homology"/>
<dbReference type="OrthoDB" id="9800600at2"/>
<comment type="similarity">
    <text evidence="1">Belongs to the AHA1 family.</text>
</comment>
<keyword evidence="4" id="KW-1185">Reference proteome</keyword>
<evidence type="ECO:0000259" key="2">
    <source>
        <dbReference type="Pfam" id="PF08327"/>
    </source>
</evidence>
<dbReference type="AlphaFoldDB" id="A0A5D4XUP2"/>
<dbReference type="InterPro" id="IPR013538">
    <property type="entry name" value="ASHA1/2-like_C"/>
</dbReference>
<comment type="caution">
    <text evidence="3">The sequence shown here is derived from an EMBL/GenBank/DDBJ whole genome shotgun (WGS) entry which is preliminary data.</text>
</comment>
<gene>
    <name evidence="3" type="ORF">FZO89_10835</name>
</gene>
<accession>A0A5D4XUP2</accession>
<evidence type="ECO:0000313" key="3">
    <source>
        <dbReference type="EMBL" id="TYT26712.1"/>
    </source>
</evidence>
<dbReference type="CDD" id="cd07814">
    <property type="entry name" value="SRPBCC_CalC_Aha1-like"/>
    <property type="match status" value="1"/>
</dbReference>
<dbReference type="InterPro" id="IPR023393">
    <property type="entry name" value="START-like_dom_sf"/>
</dbReference>
<dbReference type="EMBL" id="VTFT01000001">
    <property type="protein sequence ID" value="TYT26712.1"/>
    <property type="molecule type" value="Genomic_DNA"/>
</dbReference>
<feature type="domain" description="Activator of Hsp90 ATPase homologue 1/2-like C-terminal" evidence="2">
    <location>
        <begin position="80"/>
        <end position="204"/>
    </location>
</feature>